<name>A0ABY6MP11_9BURK</name>
<dbReference type="RefSeq" id="WP_264891798.1">
    <property type="nucleotide sequence ID" value="NZ_CP110257.1"/>
</dbReference>
<dbReference type="InterPro" id="IPR014307">
    <property type="entry name" value="Xanthine_DH_ssu"/>
</dbReference>
<gene>
    <name evidence="8" type="primary">xdhA</name>
    <name evidence="8" type="ORF">OMP39_11155</name>
</gene>
<feature type="domain" description="2Fe-2S ferredoxin-type" evidence="6">
    <location>
        <begin position="5"/>
        <end position="94"/>
    </location>
</feature>
<evidence type="ECO:0000313" key="9">
    <source>
        <dbReference type="Proteomes" id="UP001163266"/>
    </source>
</evidence>
<dbReference type="PIRSF" id="PIRSF036557">
    <property type="entry name" value="XdhA_RC"/>
    <property type="match status" value="1"/>
</dbReference>
<dbReference type="Pfam" id="PF00941">
    <property type="entry name" value="FAD_binding_5"/>
    <property type="match status" value="1"/>
</dbReference>
<dbReference type="InterPro" id="IPR036884">
    <property type="entry name" value="2Fe-2S-bd_dom_sf"/>
</dbReference>
<dbReference type="PROSITE" id="PS51085">
    <property type="entry name" value="2FE2S_FER_2"/>
    <property type="match status" value="1"/>
</dbReference>
<dbReference type="Gene3D" id="3.30.390.50">
    <property type="entry name" value="CO dehydrogenase flavoprotein, C-terminal domain"/>
    <property type="match status" value="1"/>
</dbReference>
<dbReference type="CDD" id="cd00207">
    <property type="entry name" value="fer2"/>
    <property type="match status" value="1"/>
</dbReference>
<dbReference type="Gene3D" id="3.30.465.10">
    <property type="match status" value="1"/>
</dbReference>
<dbReference type="InterPro" id="IPR016208">
    <property type="entry name" value="Ald_Oxase/xanthine_DH-like"/>
</dbReference>
<dbReference type="PROSITE" id="PS51387">
    <property type="entry name" value="FAD_PCMH"/>
    <property type="match status" value="1"/>
</dbReference>
<evidence type="ECO:0000256" key="4">
    <source>
        <dbReference type="ARBA" id="ARBA00023002"/>
    </source>
</evidence>
<keyword evidence="4 8" id="KW-0560">Oxidoreductase</keyword>
<dbReference type="Pfam" id="PF03450">
    <property type="entry name" value="CO_deh_flav_C"/>
    <property type="match status" value="1"/>
</dbReference>
<dbReference type="PANTHER" id="PTHR45444">
    <property type="entry name" value="XANTHINE DEHYDROGENASE"/>
    <property type="match status" value="1"/>
</dbReference>
<dbReference type="SUPFAM" id="SSF47741">
    <property type="entry name" value="CO dehydrogenase ISP C-domain like"/>
    <property type="match status" value="1"/>
</dbReference>
<dbReference type="InterPro" id="IPR012675">
    <property type="entry name" value="Beta-grasp_dom_sf"/>
</dbReference>
<dbReference type="InterPro" id="IPR016169">
    <property type="entry name" value="FAD-bd_PCMH_sub2"/>
</dbReference>
<keyword evidence="1" id="KW-0285">Flavoprotein</keyword>
<dbReference type="PROSITE" id="PS00197">
    <property type="entry name" value="2FE2S_FER_1"/>
    <property type="match status" value="1"/>
</dbReference>
<evidence type="ECO:0000259" key="7">
    <source>
        <dbReference type="PROSITE" id="PS51387"/>
    </source>
</evidence>
<dbReference type="SUPFAM" id="SSF56176">
    <property type="entry name" value="FAD-binding/transporter-associated domain-like"/>
    <property type="match status" value="1"/>
</dbReference>
<dbReference type="InterPro" id="IPR036010">
    <property type="entry name" value="2Fe-2S_ferredoxin-like_sf"/>
</dbReference>
<evidence type="ECO:0000256" key="2">
    <source>
        <dbReference type="ARBA" id="ARBA00022723"/>
    </source>
</evidence>
<dbReference type="InterPro" id="IPR002888">
    <property type="entry name" value="2Fe-2S-bd"/>
</dbReference>
<dbReference type="EC" id="1.17.1.4" evidence="8"/>
<dbReference type="NCBIfam" id="TIGR02963">
    <property type="entry name" value="xanthine_xdhA"/>
    <property type="match status" value="1"/>
</dbReference>
<dbReference type="InterPro" id="IPR036318">
    <property type="entry name" value="FAD-bd_PCMH-like_sf"/>
</dbReference>
<evidence type="ECO:0000313" key="8">
    <source>
        <dbReference type="EMBL" id="UZD54229.1"/>
    </source>
</evidence>
<dbReference type="InterPro" id="IPR002346">
    <property type="entry name" value="Mopterin_DH_FAD-bd"/>
</dbReference>
<keyword evidence="9" id="KW-1185">Reference proteome</keyword>
<dbReference type="InterPro" id="IPR036683">
    <property type="entry name" value="CO_DH_flav_C_dom_sf"/>
</dbReference>
<protein>
    <submittedName>
        <fullName evidence="8">Xanthine dehydrogenase small subunit</fullName>
        <ecNumber evidence="8">1.17.1.4</ecNumber>
    </submittedName>
</protein>
<evidence type="ECO:0000259" key="6">
    <source>
        <dbReference type="PROSITE" id="PS51085"/>
    </source>
</evidence>
<sequence>MNDDTSIRFLHRGRVVRLRDVSPTRTVLDWLREDQRLTGTKEGCGEGDCGACTVVLGELEGEPGHERLRFRAINSCIRLLSSLDGCAVWTVEDLQDAQGGLHPVQQALVEHHGSQCGFCTPGFVMSMFALYQQRVAPCSGPCRIERQEAQEALSGNLCRCTGYRPILEAAQKLPEYPRRVLDEAPVVETLRSIRRERGLQAGRALRPRTLDELLQWRARHPEAQVIAGCTDVGLWVTKQHREFERTLDVTGVRELQQVQVEGGTLRVGAAVRLSDAFAALEAHWPQLHTFAARFAGVPVRESGTLGGNIVNGSPIGDSMPLLIALGARVELASVRGRRELALEALYTGYRRSVLAPDEVLTEVRVPLPRPASRVAAYKLSKRFDDDISAVCLAIDVEVRDGTVHHVGIGVGGMAPTPRRAQRTEEALRGAPWTEASVRHAIDVLRQEFSPIDDLRASAAYRREAAGNLLWRYWLETQGWQHLRLDSLAPEALDA</sequence>
<dbReference type="InterPro" id="IPR016166">
    <property type="entry name" value="FAD-bd_PCMH"/>
</dbReference>
<dbReference type="InterPro" id="IPR012175">
    <property type="entry name" value="Xanth_DH_ssu_bac"/>
</dbReference>
<accession>A0ABY6MP11</accession>
<feature type="domain" description="FAD-binding PCMH-type" evidence="7">
    <location>
        <begin position="197"/>
        <end position="370"/>
    </location>
</feature>
<evidence type="ECO:0000256" key="1">
    <source>
        <dbReference type="ARBA" id="ARBA00022630"/>
    </source>
</evidence>
<organism evidence="8 9">
    <name type="scientific">Caldimonas aquatica</name>
    <dbReference type="NCBI Taxonomy" id="376175"/>
    <lineage>
        <taxon>Bacteria</taxon>
        <taxon>Pseudomonadati</taxon>
        <taxon>Pseudomonadota</taxon>
        <taxon>Betaproteobacteria</taxon>
        <taxon>Burkholderiales</taxon>
        <taxon>Sphaerotilaceae</taxon>
        <taxon>Caldimonas</taxon>
    </lineage>
</organism>
<dbReference type="Pfam" id="PF01799">
    <property type="entry name" value="Fer2_2"/>
    <property type="match status" value="1"/>
</dbReference>
<dbReference type="Pfam" id="PF00111">
    <property type="entry name" value="Fer2"/>
    <property type="match status" value="1"/>
</dbReference>
<dbReference type="InterPro" id="IPR001041">
    <property type="entry name" value="2Fe-2S_ferredoxin-type"/>
</dbReference>
<dbReference type="Gene3D" id="3.10.20.30">
    <property type="match status" value="1"/>
</dbReference>
<dbReference type="Gene3D" id="1.10.150.120">
    <property type="entry name" value="[2Fe-2S]-binding domain"/>
    <property type="match status" value="1"/>
</dbReference>
<dbReference type="GO" id="GO:0004854">
    <property type="term" value="F:xanthine dehydrogenase activity"/>
    <property type="evidence" value="ECO:0007669"/>
    <property type="project" value="UniProtKB-EC"/>
</dbReference>
<dbReference type="InterPro" id="IPR005107">
    <property type="entry name" value="CO_DH_flav_C"/>
</dbReference>
<dbReference type="Proteomes" id="UP001163266">
    <property type="component" value="Chromosome"/>
</dbReference>
<dbReference type="PANTHER" id="PTHR45444:SF3">
    <property type="entry name" value="XANTHINE DEHYDROGENASE"/>
    <property type="match status" value="1"/>
</dbReference>
<dbReference type="SUPFAM" id="SSF54292">
    <property type="entry name" value="2Fe-2S ferredoxin-like"/>
    <property type="match status" value="1"/>
</dbReference>
<dbReference type="Gene3D" id="3.30.43.10">
    <property type="entry name" value="Uridine Diphospho-n-acetylenolpyruvylglucosamine Reductase, domain 2"/>
    <property type="match status" value="1"/>
</dbReference>
<evidence type="ECO:0000256" key="5">
    <source>
        <dbReference type="ARBA" id="ARBA00023004"/>
    </source>
</evidence>
<dbReference type="EMBL" id="CP110257">
    <property type="protein sequence ID" value="UZD54229.1"/>
    <property type="molecule type" value="Genomic_DNA"/>
</dbReference>
<keyword evidence="5" id="KW-0408">Iron</keyword>
<keyword evidence="2" id="KW-0479">Metal-binding</keyword>
<proteinExistence type="predicted"/>
<evidence type="ECO:0000256" key="3">
    <source>
        <dbReference type="ARBA" id="ARBA00022827"/>
    </source>
</evidence>
<dbReference type="InterPro" id="IPR016167">
    <property type="entry name" value="FAD-bd_PCMH_sub1"/>
</dbReference>
<dbReference type="InterPro" id="IPR006058">
    <property type="entry name" value="2Fe2S_fd_BS"/>
</dbReference>
<keyword evidence="3" id="KW-0274">FAD</keyword>
<dbReference type="SMART" id="SM01092">
    <property type="entry name" value="CO_deh_flav_C"/>
    <property type="match status" value="1"/>
</dbReference>
<reference evidence="8" key="1">
    <citation type="submission" date="2022-10" db="EMBL/GenBank/DDBJ databases">
        <title>Complete genome sequence of Schlegelella aquatica LMG 23380.</title>
        <authorList>
            <person name="Musilova J."/>
            <person name="Kourilova X."/>
            <person name="Bezdicek M."/>
            <person name="Hermankova K."/>
            <person name="Obruca S."/>
            <person name="Sedlar K."/>
        </authorList>
    </citation>
    <scope>NUCLEOTIDE SEQUENCE</scope>
    <source>
        <strain evidence="8">LMG 23380</strain>
    </source>
</reference>
<dbReference type="SUPFAM" id="SSF55447">
    <property type="entry name" value="CO dehydrogenase flavoprotein C-terminal domain-like"/>
    <property type="match status" value="1"/>
</dbReference>